<keyword evidence="2" id="KW-1185">Reference proteome</keyword>
<reference evidence="1" key="1">
    <citation type="submission" date="2022-06" db="EMBL/GenBank/DDBJ databases">
        <title>Ornithinimicrobium JY.X270.</title>
        <authorList>
            <person name="Huang Y."/>
        </authorList>
    </citation>
    <scope>NUCLEOTIDE SEQUENCE</scope>
    <source>
        <strain evidence="1">JY.X270</strain>
    </source>
</reference>
<accession>A0ABY4YI86</accession>
<dbReference type="RefSeq" id="WP_252621180.1">
    <property type="nucleotide sequence ID" value="NZ_CP099490.1"/>
</dbReference>
<protein>
    <submittedName>
        <fullName evidence="1">Uncharacterized protein</fullName>
    </submittedName>
</protein>
<proteinExistence type="predicted"/>
<evidence type="ECO:0000313" key="2">
    <source>
        <dbReference type="Proteomes" id="UP001056535"/>
    </source>
</evidence>
<organism evidence="1 2">
    <name type="scientific">Ornithinimicrobium cryptoxanthini</name>
    <dbReference type="NCBI Taxonomy" id="2934161"/>
    <lineage>
        <taxon>Bacteria</taxon>
        <taxon>Bacillati</taxon>
        <taxon>Actinomycetota</taxon>
        <taxon>Actinomycetes</taxon>
        <taxon>Micrococcales</taxon>
        <taxon>Ornithinimicrobiaceae</taxon>
        <taxon>Ornithinimicrobium</taxon>
    </lineage>
</organism>
<dbReference type="EMBL" id="CP099490">
    <property type="protein sequence ID" value="USQ76477.1"/>
    <property type="molecule type" value="Genomic_DNA"/>
</dbReference>
<evidence type="ECO:0000313" key="1">
    <source>
        <dbReference type="EMBL" id="USQ76477.1"/>
    </source>
</evidence>
<name>A0ABY4YI86_9MICO</name>
<sequence>MTGTEDHVASTTFRVKGVRSEDDVREALQGLYDVFTKLGLGQATFEVSDTDVARLIVKHKESVTPDRAAIEAALTEAGSFQLVD</sequence>
<gene>
    <name evidence="1" type="ORF">NF557_00645</name>
</gene>
<dbReference type="Proteomes" id="UP001056535">
    <property type="component" value="Chromosome"/>
</dbReference>